<feature type="domain" description="EGF-like" evidence="7">
    <location>
        <begin position="256"/>
        <end position="297"/>
    </location>
</feature>
<dbReference type="PROSITE" id="PS01187">
    <property type="entry name" value="EGF_CA"/>
    <property type="match status" value="1"/>
</dbReference>
<dbReference type="Proteomes" id="UP000700334">
    <property type="component" value="Unassembled WGS sequence"/>
</dbReference>
<dbReference type="EMBL" id="JAGFMF010012290">
    <property type="protein sequence ID" value="KAG8504554.1"/>
    <property type="molecule type" value="Genomic_DNA"/>
</dbReference>
<dbReference type="CDD" id="cd00054">
    <property type="entry name" value="EGF_CA"/>
    <property type="match status" value="1"/>
</dbReference>
<dbReference type="InterPro" id="IPR000152">
    <property type="entry name" value="EGF-type_Asp/Asn_hydroxyl_site"/>
</dbReference>
<gene>
    <name evidence="8" type="ORF">J0S82_002774</name>
</gene>
<evidence type="ECO:0000256" key="2">
    <source>
        <dbReference type="ARBA" id="ARBA00022737"/>
    </source>
</evidence>
<evidence type="ECO:0000259" key="7">
    <source>
        <dbReference type="PROSITE" id="PS50026"/>
    </source>
</evidence>
<dbReference type="Pfam" id="PF01391">
    <property type="entry name" value="Collagen"/>
    <property type="match status" value="1"/>
</dbReference>
<evidence type="ECO:0000256" key="6">
    <source>
        <dbReference type="SAM" id="MobiDB-lite"/>
    </source>
</evidence>
<dbReference type="InterPro" id="IPR008160">
    <property type="entry name" value="Collagen"/>
</dbReference>
<keyword evidence="1 5" id="KW-0245">EGF-like domain</keyword>
<comment type="caution">
    <text evidence="8">The sequence shown here is derived from an EMBL/GenBank/DDBJ whole genome shotgun (WGS) entry which is preliminary data.</text>
</comment>
<dbReference type="PROSITE" id="PS00010">
    <property type="entry name" value="ASX_HYDROXYL"/>
    <property type="match status" value="1"/>
</dbReference>
<comment type="caution">
    <text evidence="5">Lacks conserved residue(s) required for the propagation of feature annotation.</text>
</comment>
<keyword evidence="4" id="KW-0325">Glycoprotein</keyword>
<feature type="compositionally biased region" description="Low complexity" evidence="6">
    <location>
        <begin position="404"/>
        <end position="415"/>
    </location>
</feature>
<evidence type="ECO:0000313" key="8">
    <source>
        <dbReference type="EMBL" id="KAG8504554.1"/>
    </source>
</evidence>
<organism evidence="8 9">
    <name type="scientific">Galemys pyrenaicus</name>
    <name type="common">Iberian desman</name>
    <name type="synonym">Pyrenean desman</name>
    <dbReference type="NCBI Taxonomy" id="202257"/>
    <lineage>
        <taxon>Eukaryota</taxon>
        <taxon>Metazoa</taxon>
        <taxon>Chordata</taxon>
        <taxon>Craniata</taxon>
        <taxon>Vertebrata</taxon>
        <taxon>Euteleostomi</taxon>
        <taxon>Mammalia</taxon>
        <taxon>Eutheria</taxon>
        <taxon>Laurasiatheria</taxon>
        <taxon>Eulipotyphla</taxon>
        <taxon>Talpidae</taxon>
        <taxon>Galemys</taxon>
    </lineage>
</organism>
<dbReference type="InterPro" id="IPR000742">
    <property type="entry name" value="EGF"/>
</dbReference>
<feature type="region of interest" description="Disordered" evidence="6">
    <location>
        <begin position="367"/>
        <end position="422"/>
    </location>
</feature>
<dbReference type="PANTHER" id="PTHR24034">
    <property type="entry name" value="EGF-LIKE DOMAIN-CONTAINING PROTEIN"/>
    <property type="match status" value="1"/>
</dbReference>
<keyword evidence="8" id="KW-0176">Collagen</keyword>
<dbReference type="InterPro" id="IPR001881">
    <property type="entry name" value="EGF-like_Ca-bd_dom"/>
</dbReference>
<protein>
    <submittedName>
        <fullName evidence="8">Collagen and calcium-binding EGF domain-containing protein 1</fullName>
    </submittedName>
</protein>
<dbReference type="SMART" id="SM00181">
    <property type="entry name" value="EGF"/>
    <property type="match status" value="2"/>
</dbReference>
<feature type="compositionally biased region" description="Pro residues" evidence="6">
    <location>
        <begin position="393"/>
        <end position="402"/>
    </location>
</feature>
<dbReference type="AlphaFoldDB" id="A0A8J5ZEP3"/>
<dbReference type="Pfam" id="PF07645">
    <property type="entry name" value="EGF_CA"/>
    <property type="match status" value="1"/>
</dbReference>
<dbReference type="SMART" id="SM00179">
    <property type="entry name" value="EGF_CA"/>
    <property type="match status" value="2"/>
</dbReference>
<evidence type="ECO:0000256" key="1">
    <source>
        <dbReference type="ARBA" id="ARBA00022536"/>
    </source>
</evidence>
<dbReference type="InterPro" id="IPR018097">
    <property type="entry name" value="EGF_Ca-bd_CS"/>
</dbReference>
<proteinExistence type="predicted"/>
<dbReference type="PROSITE" id="PS50026">
    <property type="entry name" value="EGF_3"/>
    <property type="match status" value="1"/>
</dbReference>
<dbReference type="OrthoDB" id="9946071at2759"/>
<evidence type="ECO:0000256" key="3">
    <source>
        <dbReference type="ARBA" id="ARBA00023157"/>
    </source>
</evidence>
<feature type="compositionally biased region" description="Low complexity" evidence="6">
    <location>
        <begin position="465"/>
        <end position="475"/>
    </location>
</feature>
<feature type="region of interest" description="Disordered" evidence="6">
    <location>
        <begin position="89"/>
        <end position="109"/>
    </location>
</feature>
<dbReference type="Gene3D" id="2.10.25.10">
    <property type="entry name" value="Laminin"/>
    <property type="match status" value="2"/>
</dbReference>
<dbReference type="GO" id="GO:0005581">
    <property type="term" value="C:collagen trimer"/>
    <property type="evidence" value="ECO:0007669"/>
    <property type="project" value="UniProtKB-KW"/>
</dbReference>
<feature type="compositionally biased region" description="Polar residues" evidence="6">
    <location>
        <begin position="14"/>
        <end position="33"/>
    </location>
</feature>
<dbReference type="FunFam" id="2.10.25.10:FF:000010">
    <property type="entry name" value="Pro-epidermal growth factor"/>
    <property type="match status" value="1"/>
</dbReference>
<dbReference type="GO" id="GO:0005509">
    <property type="term" value="F:calcium ion binding"/>
    <property type="evidence" value="ECO:0007669"/>
    <property type="project" value="InterPro"/>
</dbReference>
<dbReference type="InterPro" id="IPR050751">
    <property type="entry name" value="ECM_structural_protein"/>
</dbReference>
<sequence length="538" mass="57114">MGTSPAARRAGLADQNQESLFTGRHPNSGSDSALESGPGESREHERCSCCSAAPQPPPPPAWSQVNMETNMAKILALVLLPASPGCGSLEAKPQGGSTPGPVKGHPGETSTDFPDYQMSPFLCNNHLITTSPCQEIGVFAFGKHCEDTKKCCKGYKFVLGQCIPEDYDVCAEAPCEQQCTDNFGRVLCTCYPGYRYDRERHRRREKPYCLGEAALPFGLGQGHKNKSDRRASMVTPVVLEVASLKLSLHLFGSHPDIDECATSNETLCAHICINTVGSYRCECREGYIQEDDGRTCTRGDKYPNDTGHGEKSENAVRAGTCCATCKEFHQMKQTVLQLKQKIALLPNSAADLGKYITGDKVLASNAYLPGPPGLPGGQGPPGSPGPKGSPGFPGMPGPPGQPGPRGSMGPMGPSPDLSHIKQGRRGPVVSIFAEIHSPANGPPGAPGKDGSKVSQSPAVETKRLGAPGERGAPGPRGSPGPPGSFDFLLLMLADIRNDIAELQDKVFGHRMHSVTEEFPLPQELSSYPETLDLGSGDD</sequence>
<dbReference type="PROSITE" id="PS01186">
    <property type="entry name" value="EGF_2"/>
    <property type="match status" value="1"/>
</dbReference>
<feature type="region of interest" description="Disordered" evidence="6">
    <location>
        <begin position="435"/>
        <end position="482"/>
    </location>
</feature>
<keyword evidence="9" id="KW-1185">Reference proteome</keyword>
<dbReference type="SUPFAM" id="SSF57196">
    <property type="entry name" value="EGF/Laminin"/>
    <property type="match status" value="2"/>
</dbReference>
<feature type="region of interest" description="Disordered" evidence="6">
    <location>
        <begin position="519"/>
        <end position="538"/>
    </location>
</feature>
<keyword evidence="3" id="KW-1015">Disulfide bond</keyword>
<evidence type="ECO:0000256" key="4">
    <source>
        <dbReference type="ARBA" id="ARBA00023180"/>
    </source>
</evidence>
<evidence type="ECO:0000313" key="9">
    <source>
        <dbReference type="Proteomes" id="UP000700334"/>
    </source>
</evidence>
<evidence type="ECO:0000256" key="5">
    <source>
        <dbReference type="PROSITE-ProRule" id="PRU00076"/>
    </source>
</evidence>
<dbReference type="InterPro" id="IPR049883">
    <property type="entry name" value="NOTCH1_EGF-like"/>
</dbReference>
<name>A0A8J5ZEP3_GALPY</name>
<feature type="region of interest" description="Disordered" evidence="6">
    <location>
        <begin position="1"/>
        <end position="53"/>
    </location>
</feature>
<keyword evidence="2" id="KW-0677">Repeat</keyword>
<accession>A0A8J5ZEP3</accession>
<dbReference type="PANTHER" id="PTHR24034:SF76">
    <property type="entry name" value="COLLAGEN AND CALCIUM-BINDING EGF DOMAIN-CONTAINING PROTEIN 1"/>
    <property type="match status" value="1"/>
</dbReference>
<reference evidence="8" key="1">
    <citation type="journal article" date="2021" name="Evol. Appl.">
        <title>The genome of the Pyrenean desman and the effects of bottlenecks and inbreeding on the genomic landscape of an endangered species.</title>
        <authorList>
            <person name="Escoda L."/>
            <person name="Castresana J."/>
        </authorList>
    </citation>
    <scope>NUCLEOTIDE SEQUENCE</scope>
    <source>
        <strain evidence="8">IBE-C5619</strain>
    </source>
</reference>